<gene>
    <name evidence="1" type="ORF">LCGC14_1062680</name>
</gene>
<organism evidence="1">
    <name type="scientific">marine sediment metagenome</name>
    <dbReference type="NCBI Taxonomy" id="412755"/>
    <lineage>
        <taxon>unclassified sequences</taxon>
        <taxon>metagenomes</taxon>
        <taxon>ecological metagenomes</taxon>
    </lineage>
</organism>
<dbReference type="EMBL" id="LAZR01004519">
    <property type="protein sequence ID" value="KKN07860.1"/>
    <property type="molecule type" value="Genomic_DNA"/>
</dbReference>
<reference evidence="1" key="1">
    <citation type="journal article" date="2015" name="Nature">
        <title>Complex archaea that bridge the gap between prokaryotes and eukaryotes.</title>
        <authorList>
            <person name="Spang A."/>
            <person name="Saw J.H."/>
            <person name="Jorgensen S.L."/>
            <person name="Zaremba-Niedzwiedzka K."/>
            <person name="Martijn J."/>
            <person name="Lind A.E."/>
            <person name="van Eijk R."/>
            <person name="Schleper C."/>
            <person name="Guy L."/>
            <person name="Ettema T.J."/>
        </authorList>
    </citation>
    <scope>NUCLEOTIDE SEQUENCE</scope>
</reference>
<proteinExistence type="predicted"/>
<dbReference type="AlphaFoldDB" id="A0A0F9MKN8"/>
<name>A0A0F9MKN8_9ZZZZ</name>
<sequence length="92" mass="10913">MRTPAYPHRDDTPTARNVRLDHHDSVRLHVRHRVSTEVERLERRVEILRLANAPHVAIMISAYERMIDQKKDFLQNWDLDEQSQTQSAFALL</sequence>
<accession>A0A0F9MKN8</accession>
<protein>
    <submittedName>
        <fullName evidence="1">Uncharacterized protein</fullName>
    </submittedName>
</protein>
<evidence type="ECO:0000313" key="1">
    <source>
        <dbReference type="EMBL" id="KKN07860.1"/>
    </source>
</evidence>
<comment type="caution">
    <text evidence="1">The sequence shown here is derived from an EMBL/GenBank/DDBJ whole genome shotgun (WGS) entry which is preliminary data.</text>
</comment>